<feature type="non-terminal residue" evidence="2">
    <location>
        <position position="1"/>
    </location>
</feature>
<sequence>MLVTLKVDHPELSADVELSFEVETKTSQIEFIDEFRHILVQFAGPSRYKEGISAIFRLKDAVRDPRDLPVKPTRFRPQKSSSGVTMFHIASNCRATSVEKVPSLVEGVRPRLQELTRPAANAARAVSNLWRRTGLRSRRSASSSAVAPAPGGAPLPQRLGRSQGFSVVVVGPEIAGHQQQQEEDEPFEEEKEEEHQQQQEEDEPFEEEEEEQHQQQQLALPSRMDEERSPSPCSLVQRPWLGTANCFSVKESRRAVSVVLRSVPI</sequence>
<evidence type="ECO:0000256" key="1">
    <source>
        <dbReference type="SAM" id="MobiDB-lite"/>
    </source>
</evidence>
<evidence type="ECO:0000313" key="3">
    <source>
        <dbReference type="Proteomes" id="UP000654075"/>
    </source>
</evidence>
<protein>
    <submittedName>
        <fullName evidence="2">Uncharacterized protein</fullName>
    </submittedName>
</protein>
<organism evidence="2 3">
    <name type="scientific">Polarella glacialis</name>
    <name type="common">Dinoflagellate</name>
    <dbReference type="NCBI Taxonomy" id="89957"/>
    <lineage>
        <taxon>Eukaryota</taxon>
        <taxon>Sar</taxon>
        <taxon>Alveolata</taxon>
        <taxon>Dinophyceae</taxon>
        <taxon>Suessiales</taxon>
        <taxon>Suessiaceae</taxon>
        <taxon>Polarella</taxon>
    </lineage>
</organism>
<evidence type="ECO:0000313" key="2">
    <source>
        <dbReference type="EMBL" id="CAE8635596.1"/>
    </source>
</evidence>
<name>A0A813HD87_POLGL</name>
<feature type="non-terminal residue" evidence="2">
    <location>
        <position position="265"/>
    </location>
</feature>
<feature type="compositionally biased region" description="Acidic residues" evidence="1">
    <location>
        <begin position="199"/>
        <end position="211"/>
    </location>
</feature>
<proteinExistence type="predicted"/>
<gene>
    <name evidence="2" type="ORF">PGLA1383_LOCUS51196</name>
</gene>
<feature type="region of interest" description="Disordered" evidence="1">
    <location>
        <begin position="137"/>
        <end position="159"/>
    </location>
</feature>
<keyword evidence="3" id="KW-1185">Reference proteome</keyword>
<dbReference type="EMBL" id="CAJNNV010031316">
    <property type="protein sequence ID" value="CAE8635596.1"/>
    <property type="molecule type" value="Genomic_DNA"/>
</dbReference>
<accession>A0A813HD87</accession>
<feature type="region of interest" description="Disordered" evidence="1">
    <location>
        <begin position="177"/>
        <end position="237"/>
    </location>
</feature>
<dbReference type="Proteomes" id="UP000654075">
    <property type="component" value="Unassembled WGS sequence"/>
</dbReference>
<reference evidence="2" key="1">
    <citation type="submission" date="2021-02" db="EMBL/GenBank/DDBJ databases">
        <authorList>
            <person name="Dougan E. K."/>
            <person name="Rhodes N."/>
            <person name="Thang M."/>
            <person name="Chan C."/>
        </authorList>
    </citation>
    <scope>NUCLEOTIDE SEQUENCE</scope>
</reference>
<feature type="compositionally biased region" description="Acidic residues" evidence="1">
    <location>
        <begin position="181"/>
        <end position="192"/>
    </location>
</feature>
<dbReference type="AlphaFoldDB" id="A0A813HD87"/>
<comment type="caution">
    <text evidence="2">The sequence shown here is derived from an EMBL/GenBank/DDBJ whole genome shotgun (WGS) entry which is preliminary data.</text>
</comment>
<feature type="compositionally biased region" description="Low complexity" evidence="1">
    <location>
        <begin position="140"/>
        <end position="159"/>
    </location>
</feature>